<organism evidence="7 8">
    <name type="scientific">Tuber aestivum</name>
    <name type="common">summer truffle</name>
    <dbReference type="NCBI Taxonomy" id="59557"/>
    <lineage>
        <taxon>Eukaryota</taxon>
        <taxon>Fungi</taxon>
        <taxon>Dikarya</taxon>
        <taxon>Ascomycota</taxon>
        <taxon>Pezizomycotina</taxon>
        <taxon>Pezizomycetes</taxon>
        <taxon>Pezizales</taxon>
        <taxon>Tuberaceae</taxon>
        <taxon>Tuber</taxon>
    </lineage>
</organism>
<feature type="transmembrane region" description="Helical" evidence="6">
    <location>
        <begin position="448"/>
        <end position="467"/>
    </location>
</feature>
<dbReference type="PANTHER" id="PTHR21576:SF158">
    <property type="entry name" value="RIBOSOMAL RNA-PROCESSING PROTEIN 12-LIKE CONSERVED DOMAIN-CONTAINING PROTEIN"/>
    <property type="match status" value="1"/>
</dbReference>
<evidence type="ECO:0000256" key="6">
    <source>
        <dbReference type="SAM" id="Phobius"/>
    </source>
</evidence>
<feature type="transmembrane region" description="Helical" evidence="6">
    <location>
        <begin position="12"/>
        <end position="30"/>
    </location>
</feature>
<protein>
    <recommendedName>
        <fullName evidence="9">Nodulin-like domain-containing protein</fullName>
    </recommendedName>
</protein>
<name>A0A292PPR7_9PEZI</name>
<feature type="transmembrane region" description="Helical" evidence="6">
    <location>
        <begin position="50"/>
        <end position="70"/>
    </location>
</feature>
<feature type="region of interest" description="Disordered" evidence="5">
    <location>
        <begin position="501"/>
        <end position="535"/>
    </location>
</feature>
<dbReference type="InterPro" id="IPR036259">
    <property type="entry name" value="MFS_trans_sf"/>
</dbReference>
<evidence type="ECO:0000256" key="4">
    <source>
        <dbReference type="ARBA" id="ARBA00023136"/>
    </source>
</evidence>
<dbReference type="EMBL" id="LN891098">
    <property type="protein sequence ID" value="CUS09114.1"/>
    <property type="molecule type" value="Genomic_DNA"/>
</dbReference>
<feature type="transmembrane region" description="Helical" evidence="6">
    <location>
        <begin position="414"/>
        <end position="436"/>
    </location>
</feature>
<feature type="region of interest" description="Disordered" evidence="5">
    <location>
        <begin position="210"/>
        <end position="278"/>
    </location>
</feature>
<dbReference type="AlphaFoldDB" id="A0A292PPR7"/>
<gene>
    <name evidence="7" type="ORF">GSTUAT00006828001</name>
</gene>
<comment type="subcellular location">
    <subcellularLocation>
        <location evidence="1">Membrane</location>
        <topology evidence="1">Multi-pass membrane protein</topology>
    </subcellularLocation>
</comment>
<dbReference type="Pfam" id="PF07690">
    <property type="entry name" value="MFS_1"/>
    <property type="match status" value="1"/>
</dbReference>
<dbReference type="SUPFAM" id="SSF103473">
    <property type="entry name" value="MFS general substrate transporter"/>
    <property type="match status" value="1"/>
</dbReference>
<keyword evidence="4 6" id="KW-0472">Membrane</keyword>
<dbReference type="Proteomes" id="UP001412239">
    <property type="component" value="Unassembled WGS sequence"/>
</dbReference>
<evidence type="ECO:0000256" key="1">
    <source>
        <dbReference type="ARBA" id="ARBA00004141"/>
    </source>
</evidence>
<reference evidence="7" key="1">
    <citation type="submission" date="2015-10" db="EMBL/GenBank/DDBJ databases">
        <authorList>
            <person name="Regsiter A."/>
            <person name="william w."/>
        </authorList>
    </citation>
    <scope>NUCLEOTIDE SEQUENCE</scope>
    <source>
        <strain evidence="7">Montdore</strain>
    </source>
</reference>
<dbReference type="InterPro" id="IPR011701">
    <property type="entry name" value="MFS"/>
</dbReference>
<evidence type="ECO:0000256" key="2">
    <source>
        <dbReference type="ARBA" id="ARBA00022692"/>
    </source>
</evidence>
<dbReference type="PANTHER" id="PTHR21576">
    <property type="entry name" value="UNCHARACTERIZED NODULIN-LIKE PROTEIN"/>
    <property type="match status" value="1"/>
</dbReference>
<evidence type="ECO:0008006" key="9">
    <source>
        <dbReference type="Google" id="ProtNLM"/>
    </source>
</evidence>
<feature type="compositionally biased region" description="Polar residues" evidence="5">
    <location>
        <begin position="259"/>
        <end position="268"/>
    </location>
</feature>
<dbReference type="Gene3D" id="1.20.1250.20">
    <property type="entry name" value="MFS general substrate transporter like domains"/>
    <property type="match status" value="2"/>
</dbReference>
<proteinExistence type="predicted"/>
<sequence>MPDRHLRIARFVSLAASICISLACGTNYVYSAYAPQLATRLHLTATESNLIGTFGNLGMYLSGIPSGILVDTKGPRLPVLIGAAALLIGYYPIYLAMEGGKGSTNIFALCFFSTLTGVGSCCSFGGAMKAAALNFPQNRGTATALPLAAFGLSAFFFSFISSWLFPGNTSDFLLVLCLATSSMVFVSFFFLRVIPVPGAYSAIPARGMPGNNRLRRTKSGEGSRSPVMNSYVEPGTSTTSRDTIVAVANPDPIPDEGSSFLTKSSSSDGSEEDQVDAESNCGQIVGNSDIYHGHHIDIRGWALTRKPEFWLLFVLLGLLAGTGLMTINNIGHSVQALWAKFAPDKHPDFVQGQQSMHVSILSLCSFCGRMLSGVSSDILHRKYGLQRLWLIVASATVFSLAQLCALTVENPNWLWLVSSLSGFGYGFLFGVYPTIISEEFGLHGLSQNWGTITVSAVISGQIFNLFYGEHVTFSSDSFFRFFVFFFLFPRRCDSASLVVPKKKHTSGTGYPHSLIRQKQNSNEGKKQKRRKKKVRCSRNTYQLISSGKVFLQEPATLSHHSPNFAAETWKGCGRKEKKEKKKKFVG</sequence>
<dbReference type="PROSITE" id="PS51257">
    <property type="entry name" value="PROKAR_LIPOPROTEIN"/>
    <property type="match status" value="1"/>
</dbReference>
<keyword evidence="2 6" id="KW-0812">Transmembrane</keyword>
<evidence type="ECO:0000256" key="5">
    <source>
        <dbReference type="SAM" id="MobiDB-lite"/>
    </source>
</evidence>
<feature type="transmembrane region" description="Helical" evidence="6">
    <location>
        <begin position="106"/>
        <end position="132"/>
    </location>
</feature>
<dbReference type="GO" id="GO:0022857">
    <property type="term" value="F:transmembrane transporter activity"/>
    <property type="evidence" value="ECO:0007669"/>
    <property type="project" value="InterPro"/>
</dbReference>
<evidence type="ECO:0000256" key="3">
    <source>
        <dbReference type="ARBA" id="ARBA00022989"/>
    </source>
</evidence>
<feature type="transmembrane region" description="Helical" evidence="6">
    <location>
        <begin position="388"/>
        <end position="408"/>
    </location>
</feature>
<dbReference type="GO" id="GO:0000329">
    <property type="term" value="C:fungal-type vacuole membrane"/>
    <property type="evidence" value="ECO:0007669"/>
    <property type="project" value="TreeGrafter"/>
</dbReference>
<feature type="transmembrane region" description="Helical" evidence="6">
    <location>
        <begin position="77"/>
        <end position="94"/>
    </location>
</feature>
<keyword evidence="3 6" id="KW-1133">Transmembrane helix</keyword>
<feature type="compositionally biased region" description="Basic residues" evidence="5">
    <location>
        <begin position="526"/>
        <end position="535"/>
    </location>
</feature>
<feature type="transmembrane region" description="Helical" evidence="6">
    <location>
        <begin position="309"/>
        <end position="327"/>
    </location>
</feature>
<evidence type="ECO:0000313" key="7">
    <source>
        <dbReference type="EMBL" id="CUS09114.1"/>
    </source>
</evidence>
<feature type="transmembrane region" description="Helical" evidence="6">
    <location>
        <begin position="172"/>
        <end position="191"/>
    </location>
</feature>
<accession>A0A292PPR7</accession>
<keyword evidence="8" id="KW-1185">Reference proteome</keyword>
<evidence type="ECO:0000313" key="8">
    <source>
        <dbReference type="Proteomes" id="UP001412239"/>
    </source>
</evidence>
<feature type="transmembrane region" description="Helical" evidence="6">
    <location>
        <begin position="144"/>
        <end position="166"/>
    </location>
</feature>